<accession>A0A9N9P910</accession>
<gene>
    <name evidence="1" type="ORF">DERYTH_LOCUS22823</name>
</gene>
<feature type="non-terminal residue" evidence="1">
    <location>
        <position position="131"/>
    </location>
</feature>
<comment type="caution">
    <text evidence="1">The sequence shown here is derived from an EMBL/GenBank/DDBJ whole genome shotgun (WGS) entry which is preliminary data.</text>
</comment>
<evidence type="ECO:0000313" key="2">
    <source>
        <dbReference type="Proteomes" id="UP000789405"/>
    </source>
</evidence>
<name>A0A9N9P910_9GLOM</name>
<reference evidence="1" key="1">
    <citation type="submission" date="2021-06" db="EMBL/GenBank/DDBJ databases">
        <authorList>
            <person name="Kallberg Y."/>
            <person name="Tangrot J."/>
            <person name="Rosling A."/>
        </authorList>
    </citation>
    <scope>NUCLEOTIDE SEQUENCE</scope>
    <source>
        <strain evidence="1">MA453B</strain>
    </source>
</reference>
<protein>
    <submittedName>
        <fullName evidence="1">18879_t:CDS:1</fullName>
    </submittedName>
</protein>
<organism evidence="1 2">
    <name type="scientific">Dentiscutata erythropus</name>
    <dbReference type="NCBI Taxonomy" id="1348616"/>
    <lineage>
        <taxon>Eukaryota</taxon>
        <taxon>Fungi</taxon>
        <taxon>Fungi incertae sedis</taxon>
        <taxon>Mucoromycota</taxon>
        <taxon>Glomeromycotina</taxon>
        <taxon>Glomeromycetes</taxon>
        <taxon>Diversisporales</taxon>
        <taxon>Gigasporaceae</taxon>
        <taxon>Dentiscutata</taxon>
    </lineage>
</organism>
<dbReference type="EMBL" id="CAJVPY010032795">
    <property type="protein sequence ID" value="CAG8798180.1"/>
    <property type="molecule type" value="Genomic_DNA"/>
</dbReference>
<sequence length="131" mass="15543">FDKDIYNNNEDFQEISNFDSKSELSEEENDVFFNIQESQFDPKTIIKEIKNIIYNSLFEYWDYMSQICLLLILLDSQLRKITFAKELPISSNPTNISSNNMFKDIVFGESKKSQDSINELDYYLDFRQTSL</sequence>
<dbReference type="AlphaFoldDB" id="A0A9N9P910"/>
<keyword evidence="2" id="KW-1185">Reference proteome</keyword>
<proteinExistence type="predicted"/>
<feature type="non-terminal residue" evidence="1">
    <location>
        <position position="1"/>
    </location>
</feature>
<evidence type="ECO:0000313" key="1">
    <source>
        <dbReference type="EMBL" id="CAG8798180.1"/>
    </source>
</evidence>
<dbReference type="Proteomes" id="UP000789405">
    <property type="component" value="Unassembled WGS sequence"/>
</dbReference>